<dbReference type="GO" id="GO:0016020">
    <property type="term" value="C:membrane"/>
    <property type="evidence" value="ECO:0007669"/>
    <property type="project" value="UniProtKB-SubCell"/>
</dbReference>
<reference evidence="14 15" key="1">
    <citation type="submission" date="2024-06" db="EMBL/GenBank/DDBJ databases">
        <title>A chromosome-level genome assembly of beet webworm, Loxostege sticticalis.</title>
        <authorList>
            <person name="Zhang Y."/>
        </authorList>
    </citation>
    <scope>NUCLEOTIDE SEQUENCE [LARGE SCALE GENOMIC DNA]</scope>
    <source>
        <strain evidence="14">AQ028</strain>
        <tissue evidence="14">Male pupae</tissue>
    </source>
</reference>
<dbReference type="PANTHER" id="PTHR11690">
    <property type="entry name" value="AMILORIDE-SENSITIVE SODIUM CHANNEL-RELATED"/>
    <property type="match status" value="1"/>
</dbReference>
<dbReference type="PANTHER" id="PTHR11690:SF240">
    <property type="entry name" value="PICKPOCKET 25-RELATED"/>
    <property type="match status" value="1"/>
</dbReference>
<dbReference type="Pfam" id="PF00858">
    <property type="entry name" value="ASC"/>
    <property type="match status" value="1"/>
</dbReference>
<dbReference type="Gene3D" id="1.10.287.770">
    <property type="entry name" value="YojJ-like"/>
    <property type="match status" value="1"/>
</dbReference>
<evidence type="ECO:0000313" key="14">
    <source>
        <dbReference type="EMBL" id="KAL0808423.1"/>
    </source>
</evidence>
<dbReference type="EMBL" id="JBEDNZ010000031">
    <property type="protein sequence ID" value="KAL0808423.1"/>
    <property type="molecule type" value="Genomic_DNA"/>
</dbReference>
<evidence type="ECO:0000256" key="12">
    <source>
        <dbReference type="RuleBase" id="RU000679"/>
    </source>
</evidence>
<evidence type="ECO:0000256" key="3">
    <source>
        <dbReference type="ARBA" id="ARBA00022448"/>
    </source>
</evidence>
<comment type="caution">
    <text evidence="14">The sequence shown here is derived from an EMBL/GenBank/DDBJ whole genome shotgun (WGS) entry which is preliminary data.</text>
</comment>
<dbReference type="AlphaFoldDB" id="A0ABD0S2X8"/>
<evidence type="ECO:0000256" key="13">
    <source>
        <dbReference type="SAM" id="Phobius"/>
    </source>
</evidence>
<organism evidence="14 15">
    <name type="scientific">Loxostege sticticalis</name>
    <name type="common">Beet webworm moth</name>
    <dbReference type="NCBI Taxonomy" id="481309"/>
    <lineage>
        <taxon>Eukaryota</taxon>
        <taxon>Metazoa</taxon>
        <taxon>Ecdysozoa</taxon>
        <taxon>Arthropoda</taxon>
        <taxon>Hexapoda</taxon>
        <taxon>Insecta</taxon>
        <taxon>Pterygota</taxon>
        <taxon>Neoptera</taxon>
        <taxon>Endopterygota</taxon>
        <taxon>Lepidoptera</taxon>
        <taxon>Glossata</taxon>
        <taxon>Ditrysia</taxon>
        <taxon>Pyraloidea</taxon>
        <taxon>Crambidae</taxon>
        <taxon>Pyraustinae</taxon>
        <taxon>Loxostege</taxon>
    </lineage>
</organism>
<evidence type="ECO:0000313" key="15">
    <source>
        <dbReference type="Proteomes" id="UP001549921"/>
    </source>
</evidence>
<protein>
    <recommendedName>
        <fullName evidence="16">Sodium channel protein Nach</fullName>
    </recommendedName>
</protein>
<evidence type="ECO:0000256" key="8">
    <source>
        <dbReference type="ARBA" id="ARBA00023065"/>
    </source>
</evidence>
<comment type="subcellular location">
    <subcellularLocation>
        <location evidence="1">Membrane</location>
        <topology evidence="1">Multi-pass membrane protein</topology>
    </subcellularLocation>
</comment>
<keyword evidence="7" id="KW-0915">Sodium</keyword>
<gene>
    <name evidence="14" type="ORF">ABMA28_012889</name>
</gene>
<keyword evidence="4 12" id="KW-0894">Sodium channel</keyword>
<evidence type="ECO:0008006" key="16">
    <source>
        <dbReference type="Google" id="ProtNLM"/>
    </source>
</evidence>
<keyword evidence="9 13" id="KW-0472">Membrane</keyword>
<keyword evidence="10 12" id="KW-0739">Sodium transport</keyword>
<dbReference type="Gene3D" id="1.10.287.820">
    <property type="entry name" value="Acid-sensing ion channel domain"/>
    <property type="match status" value="1"/>
</dbReference>
<dbReference type="GO" id="GO:0005272">
    <property type="term" value="F:sodium channel activity"/>
    <property type="evidence" value="ECO:0007669"/>
    <property type="project" value="UniProtKB-KW"/>
</dbReference>
<evidence type="ECO:0000256" key="2">
    <source>
        <dbReference type="ARBA" id="ARBA00007193"/>
    </source>
</evidence>
<evidence type="ECO:0000256" key="10">
    <source>
        <dbReference type="ARBA" id="ARBA00023201"/>
    </source>
</evidence>
<evidence type="ECO:0000256" key="7">
    <source>
        <dbReference type="ARBA" id="ARBA00023053"/>
    </source>
</evidence>
<evidence type="ECO:0000256" key="4">
    <source>
        <dbReference type="ARBA" id="ARBA00022461"/>
    </source>
</evidence>
<keyword evidence="11 12" id="KW-0407">Ion channel</keyword>
<keyword evidence="6 13" id="KW-1133">Transmembrane helix</keyword>
<proteinExistence type="inferred from homology"/>
<comment type="similarity">
    <text evidence="2 12">Belongs to the amiloride-sensitive sodium channel (TC 1.A.6) family.</text>
</comment>
<feature type="transmembrane region" description="Helical" evidence="13">
    <location>
        <begin position="422"/>
        <end position="449"/>
    </location>
</feature>
<dbReference type="Proteomes" id="UP001549921">
    <property type="component" value="Unassembled WGS sequence"/>
</dbReference>
<dbReference type="InterPro" id="IPR001873">
    <property type="entry name" value="ENaC"/>
</dbReference>
<evidence type="ECO:0000256" key="11">
    <source>
        <dbReference type="ARBA" id="ARBA00023303"/>
    </source>
</evidence>
<evidence type="ECO:0000256" key="9">
    <source>
        <dbReference type="ARBA" id="ARBA00023136"/>
    </source>
</evidence>
<keyword evidence="8 12" id="KW-0406">Ion transport</keyword>
<keyword evidence="3 12" id="KW-0813">Transport</keyword>
<evidence type="ECO:0000256" key="6">
    <source>
        <dbReference type="ARBA" id="ARBA00022989"/>
    </source>
</evidence>
<evidence type="ECO:0000256" key="1">
    <source>
        <dbReference type="ARBA" id="ARBA00004141"/>
    </source>
</evidence>
<accession>A0ABD0S2X8</accession>
<keyword evidence="5 12" id="KW-0812">Transmembrane</keyword>
<name>A0ABD0S2X8_LOXSC</name>
<evidence type="ECO:0000256" key="5">
    <source>
        <dbReference type="ARBA" id="ARBA00022692"/>
    </source>
</evidence>
<sequence>MYAVRYYQEKEQTSLEKRGKAVITSVLRCGRDFCLETTIHGFNHIAAPGRHWIERLLWLLITSAAIWGAIGVSSGQLQRYNENPTVITLEKDFRTWLFNLPAITTCYVNRVAATKLPKAIADRWHVDSSDPKYAYYVKFVTTVANSDLFHLESYEEFKDDESLNVDLYQLVVDVQPDPQMKTTWSQSSVTKWIPALTEAGACYITNSIAAGDVAIVKPTANDTKNFPMTCKYSSLSCYVIMEIDREADFYIHSPFDVADITQLKTSVYASLNRLSELSVMETGCGQGVRELRVRRRGCRYADESPNEVNKVYSTNTCRLACRSRLAIKLCGCKPFYYNYLEGPVCTPAGMWCLSAHAQQLKVNGGVKCACSPQCLDATFREVVSSEEIWGKGPFSTRGAIRFTVQPPRTRYTREIVFYFQDLVVSFGGAAGLFLGASFISFVEIFYFGMERILGLVSRRTQKTVAVTKVHTYVPYEAARIMELTSILENEKKYEQQLDAQQIYGRSYF</sequence>